<evidence type="ECO:0000313" key="1">
    <source>
        <dbReference type="EMBL" id="CAD7445756.1"/>
    </source>
</evidence>
<sequence length="93" mass="10471">MPVGPLVYYMDARSSRRTWISWVLLSWPPFLQHHLEGKLQRGRVAVVDVADHSVSLVFDLVHDTRDVHCSAPVNNTRSASFGGTFQPVSELLL</sequence>
<reference evidence="1" key="1">
    <citation type="submission" date="2020-11" db="EMBL/GenBank/DDBJ databases">
        <authorList>
            <person name="Tran Van P."/>
        </authorList>
    </citation>
    <scope>NUCLEOTIDE SEQUENCE</scope>
</reference>
<dbReference type="EMBL" id="OD567501">
    <property type="protein sequence ID" value="CAD7445756.1"/>
    <property type="molecule type" value="Genomic_DNA"/>
</dbReference>
<accession>A0A7R9I416</accession>
<name>A0A7R9I416_9NEOP</name>
<protein>
    <submittedName>
        <fullName evidence="1">Uncharacterized protein</fullName>
    </submittedName>
</protein>
<dbReference type="AlphaFoldDB" id="A0A7R9I416"/>
<proteinExistence type="predicted"/>
<organism evidence="1">
    <name type="scientific">Timema bartmani</name>
    <dbReference type="NCBI Taxonomy" id="61472"/>
    <lineage>
        <taxon>Eukaryota</taxon>
        <taxon>Metazoa</taxon>
        <taxon>Ecdysozoa</taxon>
        <taxon>Arthropoda</taxon>
        <taxon>Hexapoda</taxon>
        <taxon>Insecta</taxon>
        <taxon>Pterygota</taxon>
        <taxon>Neoptera</taxon>
        <taxon>Polyneoptera</taxon>
        <taxon>Phasmatodea</taxon>
        <taxon>Timematodea</taxon>
        <taxon>Timematoidea</taxon>
        <taxon>Timematidae</taxon>
        <taxon>Timema</taxon>
    </lineage>
</organism>
<gene>
    <name evidence="1" type="ORF">TBIB3V08_LOCUS8104</name>
</gene>